<dbReference type="PANTHER" id="PTHR37852">
    <property type="entry name" value="YALI0B21208P"/>
    <property type="match status" value="1"/>
</dbReference>
<evidence type="ECO:0000313" key="2">
    <source>
        <dbReference type="EMBL" id="VVT49065.1"/>
    </source>
</evidence>
<evidence type="ECO:0000313" key="3">
    <source>
        <dbReference type="Proteomes" id="UP000398389"/>
    </source>
</evidence>
<dbReference type="Proteomes" id="UP000398389">
    <property type="component" value="Unassembled WGS sequence"/>
</dbReference>
<organism evidence="2 3">
    <name type="scientific">Magnusiomyces paraingens</name>
    <dbReference type="NCBI Taxonomy" id="2606893"/>
    <lineage>
        <taxon>Eukaryota</taxon>
        <taxon>Fungi</taxon>
        <taxon>Dikarya</taxon>
        <taxon>Ascomycota</taxon>
        <taxon>Saccharomycotina</taxon>
        <taxon>Dipodascomycetes</taxon>
        <taxon>Dipodascales</taxon>
        <taxon>Dipodascaceae</taxon>
        <taxon>Magnusiomyces</taxon>
    </lineage>
</organism>
<gene>
    <name evidence="2" type="ORF">SAPINGB_P002086</name>
</gene>
<dbReference type="RefSeq" id="XP_031852697.1">
    <property type="nucleotide sequence ID" value="XM_031996806.1"/>
</dbReference>
<dbReference type="GeneID" id="43580906"/>
<sequence>MGWFSKSEEAPSPIETPKQPENALLTEALSDVAPIPEPATAEDLEEARLKKEREEAQAEYLAFSHTQRLGIAPGPRLVLTGVTAGGYGFLSGFYSGFKMGGLRYLAQNAHRLPRTKGGWYFYHKRKNYVVLKEAIITGTRTGSKYAAAAVAYFGTEAYLDHVRGRIDLLSTTVAAVGLGAGYSFYSRLSKVQTLNTVRSFFGFGIAAGLVQDGLRYMRGNDVWYLNWIPRKASSEPVLES</sequence>
<dbReference type="AlphaFoldDB" id="A0A5E8BHR5"/>
<dbReference type="PANTHER" id="PTHR37852:SF1">
    <property type="entry name" value="HIG1 DOMAIN-CONTAINING PROTEIN"/>
    <property type="match status" value="1"/>
</dbReference>
<feature type="region of interest" description="Disordered" evidence="1">
    <location>
        <begin position="1"/>
        <end position="20"/>
    </location>
</feature>
<name>A0A5E8BHR5_9ASCO</name>
<accession>A0A5E8BHR5</accession>
<reference evidence="2 3" key="1">
    <citation type="submission" date="2019-09" db="EMBL/GenBank/DDBJ databases">
        <authorList>
            <person name="Brejova B."/>
        </authorList>
    </citation>
    <scope>NUCLEOTIDE SEQUENCE [LARGE SCALE GENOMIC DNA]</scope>
</reference>
<dbReference type="OrthoDB" id="5584028at2759"/>
<keyword evidence="3" id="KW-1185">Reference proteome</keyword>
<protein>
    <submittedName>
        <fullName evidence="2">Uncharacterized protein</fullName>
    </submittedName>
</protein>
<evidence type="ECO:0000256" key="1">
    <source>
        <dbReference type="SAM" id="MobiDB-lite"/>
    </source>
</evidence>
<dbReference type="EMBL" id="CABVLU010000002">
    <property type="protein sequence ID" value="VVT49065.1"/>
    <property type="molecule type" value="Genomic_DNA"/>
</dbReference>
<proteinExistence type="predicted"/>